<dbReference type="PANTHER" id="PTHR31118">
    <property type="entry name" value="CYCLASE-LIKE PROTEIN 2"/>
    <property type="match status" value="1"/>
</dbReference>
<evidence type="ECO:0000313" key="2">
    <source>
        <dbReference type="EMBL" id="PCH35728.1"/>
    </source>
</evidence>
<keyword evidence="3" id="KW-1185">Reference proteome</keyword>
<dbReference type="Gene3D" id="3.50.30.50">
    <property type="entry name" value="Putative cyclase"/>
    <property type="match status" value="1"/>
</dbReference>
<evidence type="ECO:0000256" key="1">
    <source>
        <dbReference type="ARBA" id="ARBA00007865"/>
    </source>
</evidence>
<dbReference type="SUPFAM" id="SSF102198">
    <property type="entry name" value="Putative cyclase"/>
    <property type="match status" value="1"/>
</dbReference>
<comment type="similarity">
    <text evidence="1">Belongs to the Cyclase 1 superfamily.</text>
</comment>
<dbReference type="OrthoDB" id="7108654at2759"/>
<reference evidence="2 3" key="1">
    <citation type="journal article" date="2012" name="Science">
        <title>The Paleozoic origin of enzymatic lignin decomposition reconstructed from 31 fungal genomes.</title>
        <authorList>
            <person name="Floudas D."/>
            <person name="Binder M."/>
            <person name="Riley R."/>
            <person name="Barry K."/>
            <person name="Blanchette R.A."/>
            <person name="Henrissat B."/>
            <person name="Martinez A.T."/>
            <person name="Otillar R."/>
            <person name="Spatafora J.W."/>
            <person name="Yadav J.S."/>
            <person name="Aerts A."/>
            <person name="Benoit I."/>
            <person name="Boyd A."/>
            <person name="Carlson A."/>
            <person name="Copeland A."/>
            <person name="Coutinho P.M."/>
            <person name="de Vries R.P."/>
            <person name="Ferreira P."/>
            <person name="Findley K."/>
            <person name="Foster B."/>
            <person name="Gaskell J."/>
            <person name="Glotzer D."/>
            <person name="Gorecki P."/>
            <person name="Heitman J."/>
            <person name="Hesse C."/>
            <person name="Hori C."/>
            <person name="Igarashi K."/>
            <person name="Jurgens J.A."/>
            <person name="Kallen N."/>
            <person name="Kersten P."/>
            <person name="Kohler A."/>
            <person name="Kuees U."/>
            <person name="Kumar T.K.A."/>
            <person name="Kuo A."/>
            <person name="LaButti K."/>
            <person name="Larrondo L.F."/>
            <person name="Lindquist E."/>
            <person name="Ling A."/>
            <person name="Lombard V."/>
            <person name="Lucas S."/>
            <person name="Lundell T."/>
            <person name="Martin R."/>
            <person name="McLaughlin D.J."/>
            <person name="Morgenstern I."/>
            <person name="Morin E."/>
            <person name="Murat C."/>
            <person name="Nagy L.G."/>
            <person name="Nolan M."/>
            <person name="Ohm R.A."/>
            <person name="Patyshakuliyeva A."/>
            <person name="Rokas A."/>
            <person name="Ruiz-Duenas F.J."/>
            <person name="Sabat G."/>
            <person name="Salamov A."/>
            <person name="Samejima M."/>
            <person name="Schmutz J."/>
            <person name="Slot J.C."/>
            <person name="St John F."/>
            <person name="Stenlid J."/>
            <person name="Sun H."/>
            <person name="Sun S."/>
            <person name="Syed K."/>
            <person name="Tsang A."/>
            <person name="Wiebenga A."/>
            <person name="Young D."/>
            <person name="Pisabarro A."/>
            <person name="Eastwood D.C."/>
            <person name="Martin F."/>
            <person name="Cullen D."/>
            <person name="Grigoriev I.V."/>
            <person name="Hibbett D.S."/>
        </authorList>
    </citation>
    <scope>NUCLEOTIDE SEQUENCE [LARGE SCALE GENOMIC DNA]</scope>
    <source>
        <strain evidence="2 3">MD-104</strain>
    </source>
</reference>
<protein>
    <submittedName>
        <fullName evidence="2">Putative cyclase</fullName>
    </submittedName>
</protein>
<dbReference type="PANTHER" id="PTHR31118:SF12">
    <property type="entry name" value="CYCLASE-LIKE PROTEIN 2"/>
    <property type="match status" value="1"/>
</dbReference>
<dbReference type="GO" id="GO:0004061">
    <property type="term" value="F:arylformamidase activity"/>
    <property type="evidence" value="ECO:0007669"/>
    <property type="project" value="InterPro"/>
</dbReference>
<accession>A0A2H3JDG6</accession>
<dbReference type="Proteomes" id="UP000218811">
    <property type="component" value="Unassembled WGS sequence"/>
</dbReference>
<proteinExistence type="inferred from homology"/>
<sequence length="236" mass="25930">MCRAVVCHSVHLSHRLDARTQIYPGDPAFSCCPTLTLAVDGVNVQSVSLGSHTGTHVDAPFHFFDSGARIDEIPLSRFVGRALVIDVTGKAPRERILWAALEPYEEEIRRRVAQASERGTGLVLLFHTGWSRFWGAQQYLDHPFLDAEVAKRIVDLGVTTFGIDTLSPDETPASEKVHTAFDVHKVFLGAGGVIAENVTNLEKIRLGEWDVSMVPLKLGDCDGSPVRAYASRQVQL</sequence>
<dbReference type="Pfam" id="PF04199">
    <property type="entry name" value="Cyclase"/>
    <property type="match status" value="1"/>
</dbReference>
<gene>
    <name evidence="2" type="ORF">WOLCODRAFT_91684</name>
</gene>
<dbReference type="InterPro" id="IPR037175">
    <property type="entry name" value="KFase_sf"/>
</dbReference>
<dbReference type="OMA" id="LHYRADG"/>
<organism evidence="2 3">
    <name type="scientific">Wolfiporia cocos (strain MD-104)</name>
    <name type="common">Brown rot fungus</name>
    <dbReference type="NCBI Taxonomy" id="742152"/>
    <lineage>
        <taxon>Eukaryota</taxon>
        <taxon>Fungi</taxon>
        <taxon>Dikarya</taxon>
        <taxon>Basidiomycota</taxon>
        <taxon>Agaricomycotina</taxon>
        <taxon>Agaricomycetes</taxon>
        <taxon>Polyporales</taxon>
        <taxon>Phaeolaceae</taxon>
        <taxon>Wolfiporia</taxon>
    </lineage>
</organism>
<dbReference type="AlphaFoldDB" id="A0A2H3JDG6"/>
<dbReference type="EMBL" id="KB467854">
    <property type="protein sequence ID" value="PCH35728.1"/>
    <property type="molecule type" value="Genomic_DNA"/>
</dbReference>
<evidence type="ECO:0000313" key="3">
    <source>
        <dbReference type="Proteomes" id="UP000218811"/>
    </source>
</evidence>
<name>A0A2H3JDG6_WOLCO</name>
<dbReference type="InterPro" id="IPR007325">
    <property type="entry name" value="KFase/CYL"/>
</dbReference>
<dbReference type="STRING" id="742152.A0A2H3JDG6"/>
<dbReference type="GO" id="GO:0019441">
    <property type="term" value="P:L-tryptophan catabolic process to kynurenine"/>
    <property type="evidence" value="ECO:0007669"/>
    <property type="project" value="InterPro"/>
</dbReference>